<dbReference type="Proteomes" id="UP000024836">
    <property type="component" value="Unassembled WGS sequence"/>
</dbReference>
<evidence type="ECO:0008006" key="3">
    <source>
        <dbReference type="Google" id="ProtNLM"/>
    </source>
</evidence>
<sequence length="94" mass="10129">MDHATLGRVRAVPHKDAALSPKIGLPTGTIILTLDGALPVEYLCAGDLVITRAGARVLRDLTPCRSGDFRLEFDQPEVIYADGQQLCSDSCQPH</sequence>
<keyword evidence="2" id="KW-1185">Reference proteome</keyword>
<gene>
    <name evidence="1" type="ORF">ATO10_01915</name>
</gene>
<evidence type="ECO:0000313" key="1">
    <source>
        <dbReference type="EMBL" id="KCV83477.1"/>
    </source>
</evidence>
<reference evidence="1 2" key="1">
    <citation type="submission" date="2013-04" db="EMBL/GenBank/DDBJ databases">
        <title>Shimia sp. 22II-S11-Z10 Genome Sequencing.</title>
        <authorList>
            <person name="Lai Q."/>
            <person name="Li G."/>
            <person name="Shao Z."/>
        </authorList>
    </citation>
    <scope>NUCLEOTIDE SEQUENCE [LARGE SCALE GENOMIC DNA]</scope>
    <source>
        <strain evidence="2">22II-S11-Z10</strain>
    </source>
</reference>
<comment type="caution">
    <text evidence="1">The sequence shown here is derived from an EMBL/GenBank/DDBJ whole genome shotgun (WGS) entry which is preliminary data.</text>
</comment>
<accession>A0A058ZQM7</accession>
<dbReference type="eggNOG" id="ENOG5033P2U">
    <property type="taxonomic scope" value="Bacteria"/>
</dbReference>
<protein>
    <recommendedName>
        <fullName evidence="3">Hedgehog/Intein (Hint) domain-containing protein</fullName>
    </recommendedName>
</protein>
<proteinExistence type="predicted"/>
<dbReference type="AlphaFoldDB" id="A0A058ZQM7"/>
<dbReference type="OrthoDB" id="7873527at2"/>
<organism evidence="1 2">
    <name type="scientific">Actibacterium atlanticum</name>
    <dbReference type="NCBI Taxonomy" id="1461693"/>
    <lineage>
        <taxon>Bacteria</taxon>
        <taxon>Pseudomonadati</taxon>
        <taxon>Pseudomonadota</taxon>
        <taxon>Alphaproteobacteria</taxon>
        <taxon>Rhodobacterales</taxon>
        <taxon>Roseobacteraceae</taxon>
        <taxon>Actibacterium</taxon>
    </lineage>
</organism>
<dbReference type="EMBL" id="AQQY01000001">
    <property type="protein sequence ID" value="KCV83477.1"/>
    <property type="molecule type" value="Genomic_DNA"/>
</dbReference>
<dbReference type="RefSeq" id="WP_035247284.1">
    <property type="nucleotide sequence ID" value="NZ_AQQY01000001.1"/>
</dbReference>
<evidence type="ECO:0000313" key="2">
    <source>
        <dbReference type="Proteomes" id="UP000024836"/>
    </source>
</evidence>
<name>A0A058ZQM7_9RHOB</name>